<proteinExistence type="predicted"/>
<reference evidence="2" key="1">
    <citation type="submission" date="2018-11" db="EMBL/GenBank/DDBJ databases">
        <authorList>
            <consortium name="Pathogen Informatics"/>
        </authorList>
    </citation>
    <scope>NUCLEOTIDE SEQUENCE</scope>
</reference>
<protein>
    <submittedName>
        <fullName evidence="2">Uncharacterized protein</fullName>
    </submittedName>
</protein>
<name>A0A3S5AE47_9PLAT</name>
<dbReference type="AlphaFoldDB" id="A0A3S5AE47"/>
<dbReference type="EMBL" id="CAAALY010020032">
    <property type="protein sequence ID" value="VEL14108.1"/>
    <property type="molecule type" value="Genomic_DNA"/>
</dbReference>
<evidence type="ECO:0000256" key="1">
    <source>
        <dbReference type="SAM" id="MobiDB-lite"/>
    </source>
</evidence>
<keyword evidence="3" id="KW-1185">Reference proteome</keyword>
<evidence type="ECO:0000313" key="2">
    <source>
        <dbReference type="EMBL" id="VEL14108.1"/>
    </source>
</evidence>
<feature type="region of interest" description="Disordered" evidence="1">
    <location>
        <begin position="1"/>
        <end position="40"/>
    </location>
</feature>
<evidence type="ECO:0000313" key="3">
    <source>
        <dbReference type="Proteomes" id="UP000784294"/>
    </source>
</evidence>
<accession>A0A3S5AE47</accession>
<organism evidence="2 3">
    <name type="scientific">Protopolystoma xenopodis</name>
    <dbReference type="NCBI Taxonomy" id="117903"/>
    <lineage>
        <taxon>Eukaryota</taxon>
        <taxon>Metazoa</taxon>
        <taxon>Spiralia</taxon>
        <taxon>Lophotrochozoa</taxon>
        <taxon>Platyhelminthes</taxon>
        <taxon>Monogenea</taxon>
        <taxon>Polyopisthocotylea</taxon>
        <taxon>Polystomatidea</taxon>
        <taxon>Polystomatidae</taxon>
        <taxon>Protopolystoma</taxon>
    </lineage>
</organism>
<comment type="caution">
    <text evidence="2">The sequence shown here is derived from an EMBL/GenBank/DDBJ whole genome shotgun (WGS) entry which is preliminary data.</text>
</comment>
<gene>
    <name evidence="2" type="ORF">PXEA_LOCUS7548</name>
</gene>
<sequence>MAGLTNDVDYDSGDTDGNVPGPHSNSENYHNYYARGPCTR</sequence>
<dbReference type="Proteomes" id="UP000784294">
    <property type="component" value="Unassembled WGS sequence"/>
</dbReference>